<feature type="region of interest" description="Disordered" evidence="1">
    <location>
        <begin position="92"/>
        <end position="132"/>
    </location>
</feature>
<keyword evidence="3" id="KW-0808">Transferase</keyword>
<dbReference type="Pfam" id="PF21948">
    <property type="entry name" value="LplA-B_cat"/>
    <property type="match status" value="1"/>
</dbReference>
<dbReference type="CDD" id="cd16443">
    <property type="entry name" value="LplA"/>
    <property type="match status" value="1"/>
</dbReference>
<name>A0A087E3F7_9BIFI</name>
<dbReference type="InterPro" id="IPR004143">
    <property type="entry name" value="BPL_LPL_catalytic"/>
</dbReference>
<keyword evidence="3" id="KW-0012">Acyltransferase</keyword>
<dbReference type="AlphaFoldDB" id="A0A087E3F7"/>
<dbReference type="InterPro" id="IPR045864">
    <property type="entry name" value="aa-tRNA-synth_II/BPL/LPL"/>
</dbReference>
<reference evidence="3 4" key="1">
    <citation type="submission" date="2014-03" db="EMBL/GenBank/DDBJ databases">
        <title>Genomics of Bifidobacteria.</title>
        <authorList>
            <person name="Ventura M."/>
            <person name="Milani C."/>
            <person name="Lugli G.A."/>
        </authorList>
    </citation>
    <scope>NUCLEOTIDE SEQUENCE [LARGE SCALE GENOMIC DNA]</scope>
    <source>
        <strain evidence="3 4">LMG 21395</strain>
    </source>
</reference>
<feature type="domain" description="BPL/LPL catalytic" evidence="2">
    <location>
        <begin position="168"/>
        <end position="365"/>
    </location>
</feature>
<evidence type="ECO:0000313" key="3">
    <source>
        <dbReference type="EMBL" id="KFJ02308.1"/>
    </source>
</evidence>
<dbReference type="GO" id="GO:0033819">
    <property type="term" value="F:lipoyl(octanoyl) transferase activity"/>
    <property type="evidence" value="ECO:0007669"/>
    <property type="project" value="UniProtKB-EC"/>
</dbReference>
<feature type="compositionally biased region" description="Polar residues" evidence="1">
    <location>
        <begin position="103"/>
        <end position="117"/>
    </location>
</feature>
<dbReference type="InterPro" id="IPR050664">
    <property type="entry name" value="Octanoyltrans_LipM/LipL"/>
</dbReference>
<evidence type="ECO:0000256" key="1">
    <source>
        <dbReference type="SAM" id="MobiDB-lite"/>
    </source>
</evidence>
<dbReference type="GO" id="GO:0016874">
    <property type="term" value="F:ligase activity"/>
    <property type="evidence" value="ECO:0007669"/>
    <property type="project" value="UniProtKB-KW"/>
</dbReference>
<dbReference type="SUPFAM" id="SSF55681">
    <property type="entry name" value="Class II aaRS and biotin synthetases"/>
    <property type="match status" value="1"/>
</dbReference>
<dbReference type="Gene3D" id="3.30.930.10">
    <property type="entry name" value="Bira Bifunctional Protein, Domain 2"/>
    <property type="match status" value="1"/>
</dbReference>
<dbReference type="RefSeq" id="WP_029576654.1">
    <property type="nucleotide sequence ID" value="NZ_JGZT01000007.1"/>
</dbReference>
<feature type="compositionally biased region" description="Basic and acidic residues" evidence="1">
    <location>
        <begin position="119"/>
        <end position="128"/>
    </location>
</feature>
<dbReference type="Proteomes" id="UP000029003">
    <property type="component" value="Unassembled WGS sequence"/>
</dbReference>
<comment type="caution">
    <text evidence="3">The sequence shown here is derived from an EMBL/GenBank/DDBJ whole genome shotgun (WGS) entry which is preliminary data.</text>
</comment>
<keyword evidence="3" id="KW-0436">Ligase</keyword>
<dbReference type="PANTHER" id="PTHR43679:SF2">
    <property type="entry name" value="OCTANOYL-[GCVH]:PROTEIN N-OCTANOYLTRANSFERASE"/>
    <property type="match status" value="1"/>
</dbReference>
<dbReference type="PANTHER" id="PTHR43679">
    <property type="entry name" value="OCTANOYLTRANSFERASE LIPM-RELATED"/>
    <property type="match status" value="1"/>
</dbReference>
<dbReference type="EMBL" id="JGZT01000007">
    <property type="protein sequence ID" value="KFJ02308.1"/>
    <property type="molecule type" value="Genomic_DNA"/>
</dbReference>
<proteinExistence type="predicted"/>
<organism evidence="3 4">
    <name type="scientific">Bifidobacterium thermacidophilum subsp. thermacidophilum</name>
    <dbReference type="NCBI Taxonomy" id="79262"/>
    <lineage>
        <taxon>Bacteria</taxon>
        <taxon>Bacillati</taxon>
        <taxon>Actinomycetota</taxon>
        <taxon>Actinomycetes</taxon>
        <taxon>Bifidobacteriales</taxon>
        <taxon>Bifidobacteriaceae</taxon>
        <taxon>Bifidobacterium</taxon>
    </lineage>
</organism>
<evidence type="ECO:0000259" key="2">
    <source>
        <dbReference type="PROSITE" id="PS51733"/>
    </source>
</evidence>
<dbReference type="PROSITE" id="PS51733">
    <property type="entry name" value="BPL_LPL_CATALYTIC"/>
    <property type="match status" value="1"/>
</dbReference>
<dbReference type="OrthoDB" id="9788148at2"/>
<dbReference type="Gene3D" id="3.30.390.50">
    <property type="entry name" value="CO dehydrogenase flavoprotein, C-terminal domain"/>
    <property type="match status" value="1"/>
</dbReference>
<protein>
    <submittedName>
        <fullName evidence="3">Lipoate-protein ligase A</fullName>
        <ecNumber evidence="3">2.3.1.181</ecNumber>
    </submittedName>
</protein>
<sequence>MRGEYKTPGGKLVGVTVACDPAGFITSCSIDGDFFMEGEESEQQAMLDALANALRHGDDLNAVFSAHPHVQLIGADVDAFLIAFHRAVDNGGAAPHSTAMRDTASSRGHTAATSSQAHRPFEQAERKTERRRRARWQALKPEVIHDTPRMPQEQMDIDIRLAERVAAGKMPPTLRFWEWAAPAVVIGRFQSLEDEVNLDQAQQSGFTVVRRCTGGGAMFIEPGNTITYSLYAPRDFVAGMDIEESYRLCDQWLIDALRDMGIEASFSSINDISSSAGKIAGAAQRRFPPIGKGPGAVLHHVTMAYDIDAVAMSRVLRVSQEKMSDKAVKSAVKRVDPLRSQTGLSRREIVDRLIEAARRQQPAVMPFALPFV</sequence>
<gene>
    <name evidence="3" type="ORF">THER5_0479</name>
</gene>
<evidence type="ECO:0000313" key="4">
    <source>
        <dbReference type="Proteomes" id="UP000029003"/>
    </source>
</evidence>
<accession>A0A087E3F7</accession>
<dbReference type="EC" id="2.3.1.181" evidence="3"/>